<feature type="region of interest" description="Disordered" evidence="1">
    <location>
        <begin position="631"/>
        <end position="690"/>
    </location>
</feature>
<gene>
    <name evidence="3" type="ORF">M0812_23196</name>
</gene>
<dbReference type="InterPro" id="IPR047887">
    <property type="entry name" value="ARHGAP20_PH"/>
</dbReference>
<accession>A0AAV7YRW8</accession>
<dbReference type="GO" id="GO:0005085">
    <property type="term" value="F:guanyl-nucleotide exchange factor activity"/>
    <property type="evidence" value="ECO:0007669"/>
    <property type="project" value="InterPro"/>
</dbReference>
<evidence type="ECO:0000313" key="4">
    <source>
        <dbReference type="Proteomes" id="UP001146793"/>
    </source>
</evidence>
<feature type="compositionally biased region" description="Basic and acidic residues" evidence="1">
    <location>
        <begin position="558"/>
        <end position="567"/>
    </location>
</feature>
<dbReference type="Gene3D" id="1.20.900.10">
    <property type="entry name" value="Dbl homology (DH) domain"/>
    <property type="match status" value="1"/>
</dbReference>
<dbReference type="InterPro" id="IPR000219">
    <property type="entry name" value="DH_dom"/>
</dbReference>
<dbReference type="Proteomes" id="UP001146793">
    <property type="component" value="Unassembled WGS sequence"/>
</dbReference>
<feature type="region of interest" description="Disordered" evidence="1">
    <location>
        <begin position="727"/>
        <end position="771"/>
    </location>
</feature>
<dbReference type="CDD" id="cd00160">
    <property type="entry name" value="RhoGEF"/>
    <property type="match status" value="1"/>
</dbReference>
<evidence type="ECO:0000259" key="2">
    <source>
        <dbReference type="PROSITE" id="PS50010"/>
    </source>
</evidence>
<dbReference type="InterPro" id="IPR051092">
    <property type="entry name" value="FYVE_RhoGEF_PH"/>
</dbReference>
<name>A0AAV7YRW8_9EUKA</name>
<dbReference type="Gene3D" id="2.30.29.30">
    <property type="entry name" value="Pleckstrin-homology domain (PH domain)/Phosphotyrosine-binding domain (PTB)"/>
    <property type="match status" value="1"/>
</dbReference>
<feature type="compositionally biased region" description="Basic and acidic residues" evidence="1">
    <location>
        <begin position="635"/>
        <end position="678"/>
    </location>
</feature>
<dbReference type="InterPro" id="IPR011993">
    <property type="entry name" value="PH-like_dom_sf"/>
</dbReference>
<dbReference type="SUPFAM" id="SSF48065">
    <property type="entry name" value="DBL homology domain (DH-domain)"/>
    <property type="match status" value="1"/>
</dbReference>
<feature type="compositionally biased region" description="Polar residues" evidence="1">
    <location>
        <begin position="946"/>
        <end position="965"/>
    </location>
</feature>
<comment type="caution">
    <text evidence="3">The sequence shown here is derived from an EMBL/GenBank/DDBJ whole genome shotgun (WGS) entry which is preliminary data.</text>
</comment>
<feature type="domain" description="DH" evidence="2">
    <location>
        <begin position="19"/>
        <end position="209"/>
    </location>
</feature>
<dbReference type="PANTHER" id="PTHR12673:SF159">
    <property type="entry name" value="LD03170P"/>
    <property type="match status" value="1"/>
</dbReference>
<protein>
    <submittedName>
        <fullName evidence="3">Faciogenital dysplasia protein</fullName>
    </submittedName>
</protein>
<reference evidence="3" key="1">
    <citation type="submission" date="2022-08" db="EMBL/GenBank/DDBJ databases">
        <title>Novel sulphate-reducing endosymbionts in the free-living metamonad Anaeramoeba.</title>
        <authorList>
            <person name="Jerlstrom-Hultqvist J."/>
            <person name="Cepicka I."/>
            <person name="Gallot-Lavallee L."/>
            <person name="Salas-Leiva D."/>
            <person name="Curtis B.A."/>
            <person name="Zahonova K."/>
            <person name="Pipaliya S."/>
            <person name="Dacks J."/>
            <person name="Roger A.J."/>
        </authorList>
    </citation>
    <scope>NUCLEOTIDE SEQUENCE</scope>
    <source>
        <strain evidence="3">Busselton2</strain>
    </source>
</reference>
<dbReference type="EMBL" id="JANTQA010000051">
    <property type="protein sequence ID" value="KAJ3430194.1"/>
    <property type="molecule type" value="Genomic_DNA"/>
</dbReference>
<proteinExistence type="predicted"/>
<dbReference type="SUPFAM" id="SSF50729">
    <property type="entry name" value="PH domain-like"/>
    <property type="match status" value="1"/>
</dbReference>
<dbReference type="SMART" id="SM00325">
    <property type="entry name" value="RhoGEF"/>
    <property type="match status" value="1"/>
</dbReference>
<dbReference type="Pfam" id="PF22286">
    <property type="entry name" value="RHG20_PH"/>
    <property type="match status" value="1"/>
</dbReference>
<evidence type="ECO:0000313" key="3">
    <source>
        <dbReference type="EMBL" id="KAJ3430194.1"/>
    </source>
</evidence>
<evidence type="ECO:0000256" key="1">
    <source>
        <dbReference type="SAM" id="MobiDB-lite"/>
    </source>
</evidence>
<organism evidence="3 4">
    <name type="scientific">Anaeramoeba flamelloides</name>
    <dbReference type="NCBI Taxonomy" id="1746091"/>
    <lineage>
        <taxon>Eukaryota</taxon>
        <taxon>Metamonada</taxon>
        <taxon>Anaeramoebidae</taxon>
        <taxon>Anaeramoeba</taxon>
    </lineage>
</organism>
<feature type="region of interest" description="Disordered" evidence="1">
    <location>
        <begin position="908"/>
        <end position="1089"/>
    </location>
</feature>
<dbReference type="GO" id="GO:0005737">
    <property type="term" value="C:cytoplasm"/>
    <property type="evidence" value="ECO:0007669"/>
    <property type="project" value="TreeGrafter"/>
</dbReference>
<feature type="region of interest" description="Disordered" evidence="1">
    <location>
        <begin position="802"/>
        <end position="834"/>
    </location>
</feature>
<dbReference type="Pfam" id="PF00621">
    <property type="entry name" value="RhoGEF"/>
    <property type="match status" value="1"/>
</dbReference>
<sequence>MKRYLSQKKSSKLSVKYSRREKAVRELLTTERTYVERLDILCTLFRETIEEQTKQRHSFITKEEYRSIFFNVDEVYEIHSKNFLPLLEGRIGKEWKHGQICSDLFDSMSDWETGYSNFCKDYEKALKEITRIRQKKDKFDNLLLELKNHENNQGFDITSLLILPVQRVPRYNLLLKEILKHTEKEHPDYDQLQIALDNSKKLATKINKYVQLFENLTKLHEIQAQFESGKMDIAFLGRSFIEQTTIQIISKNNTLHKRYFFLFNDLFIIADKKFIKFRYKHFSTLSESWIQDVPPLPEHKNLIFFIDPNLTMVIIFENAEKKEKWIKNVSQAIAKQLEIDPTGIDRRIKVKLPRRFQKQLSENLTVMKILNNLLPPKKGCFATTKIFGNDNIFLGNFGMNLGSSSSAIFSRGISSQDVVTSDLKSNTMENNTNRRSQKRFQTFYSKNTKPFEKEKKKVRKNHQSITNFDMGITNNQSKIVELLKSRRNTNSKEKPNLPNISSRNKYQTINLRQMSHSKNKSQIINLRKNIRKKRGNRDSISINLVNIIREKRKIQRKNGNENKKINEDENGNGNENMDQNENENENENEEFDRKNELLDMIDEINEVDVETEQKKDEEDDIEDDINQFLDELGNEESKTKDDENIPNKNIKNEQKNENENLKANEKKNDSDFKEKQNERSSQPLKILNKNNFKEKKLRRLSIALGVPMNILKPKKVDQSVLVQLRQRRLSKRLPPPIPQKNKTSGISKKSFENNNLNKQKQPLTIMGKQEKENNQKMDDLYQNIENDNKLNNQNVIENDNQLDNQNDINKNNKLNDQNNIKNNNVLNNQNNIENNSVLNNQNDIKKNDPLNNQNIIENNNQLNNQNDINKNNKLNDQNNIEKNNQLSNQKELEKKLIPKKINRKKTLEMLKKDLPNTPPPLPSKSSRLRKNFSAPQSQKKKIVNKIPSTDSNQLKIQNKNKTTIKPKNEKSNNQKSVKKENDIVSEKNIKKKQNSIPKLPQRKVDLNILRQLRKNKSNEPPPLPSKKNILNKKLPQLPPKTTNKTSHTEETNKSIPPKIPPRRLGGRGGGRGRGRGIVKVNIQNRPQQK</sequence>
<dbReference type="PROSITE" id="PS50010">
    <property type="entry name" value="DH_2"/>
    <property type="match status" value="1"/>
</dbReference>
<feature type="compositionally biased region" description="Basic residues" evidence="1">
    <location>
        <begin position="1060"/>
        <end position="1076"/>
    </location>
</feature>
<feature type="compositionally biased region" description="Basic and acidic residues" evidence="1">
    <location>
        <begin position="966"/>
        <end position="988"/>
    </location>
</feature>
<feature type="compositionally biased region" description="Polar residues" evidence="1">
    <location>
        <begin position="740"/>
        <end position="762"/>
    </location>
</feature>
<feature type="region of interest" description="Disordered" evidence="1">
    <location>
        <begin position="486"/>
        <end position="505"/>
    </location>
</feature>
<dbReference type="InterPro" id="IPR035899">
    <property type="entry name" value="DBL_dom_sf"/>
</dbReference>
<dbReference type="AlphaFoldDB" id="A0AAV7YRW8"/>
<feature type="compositionally biased region" description="Acidic residues" evidence="1">
    <location>
        <begin position="578"/>
        <end position="590"/>
    </location>
</feature>
<dbReference type="PANTHER" id="PTHR12673">
    <property type="entry name" value="FACIOGENITAL DYSPLASIA PROTEIN"/>
    <property type="match status" value="1"/>
</dbReference>
<feature type="region of interest" description="Disordered" evidence="1">
    <location>
        <begin position="555"/>
        <end position="591"/>
    </location>
</feature>